<protein>
    <submittedName>
        <fullName evidence="2">Uncharacterized protein</fullName>
    </submittedName>
</protein>
<feature type="chain" id="PRO_5045400624" evidence="1">
    <location>
        <begin position="27"/>
        <end position="185"/>
    </location>
</feature>
<organism evidence="2 3">
    <name type="scientific">Paenibacillus terricola</name>
    <dbReference type="NCBI Taxonomy" id="2763503"/>
    <lineage>
        <taxon>Bacteria</taxon>
        <taxon>Bacillati</taxon>
        <taxon>Bacillota</taxon>
        <taxon>Bacilli</taxon>
        <taxon>Bacillales</taxon>
        <taxon>Paenibacillaceae</taxon>
        <taxon>Paenibacillus</taxon>
    </lineage>
</organism>
<evidence type="ECO:0000313" key="2">
    <source>
        <dbReference type="EMBL" id="MBD3918447.1"/>
    </source>
</evidence>
<proteinExistence type="predicted"/>
<sequence>MKMTKKFILSMSATLLLTATGLAVWAKSDDKPSETVNGTPITSTSYISEHKSYKERRTPELYNESMKKWEHAKDKAINEILSDDATVKTEKWSIIPSADFDIEFTNYLSQDESNSFKDALFSDERKNNLSVGDHLPALLLNEKKDRAILTWLKGTGETAVIQIKSKTDDSGNRTWYVYGKAIIKK</sequence>
<dbReference type="Proteomes" id="UP000609346">
    <property type="component" value="Unassembled WGS sequence"/>
</dbReference>
<keyword evidence="1" id="KW-0732">Signal</keyword>
<name>A0ABR8MR30_9BACL</name>
<dbReference type="RefSeq" id="WP_191202638.1">
    <property type="nucleotide sequence ID" value="NZ_JACXZA010000001.1"/>
</dbReference>
<feature type="signal peptide" evidence="1">
    <location>
        <begin position="1"/>
        <end position="26"/>
    </location>
</feature>
<comment type="caution">
    <text evidence="2">The sequence shown here is derived from an EMBL/GenBank/DDBJ whole genome shotgun (WGS) entry which is preliminary data.</text>
</comment>
<gene>
    <name evidence="2" type="ORF">H8B09_06740</name>
</gene>
<dbReference type="EMBL" id="JACXZA010000001">
    <property type="protein sequence ID" value="MBD3918447.1"/>
    <property type="molecule type" value="Genomic_DNA"/>
</dbReference>
<evidence type="ECO:0000256" key="1">
    <source>
        <dbReference type="SAM" id="SignalP"/>
    </source>
</evidence>
<accession>A0ABR8MR30</accession>
<keyword evidence="3" id="KW-1185">Reference proteome</keyword>
<reference evidence="2 3" key="1">
    <citation type="submission" date="2020-09" db="EMBL/GenBank/DDBJ databases">
        <title>Paenibacillus sp. strain PR3 16S rRNA gene Genome sequencing and assembly.</title>
        <authorList>
            <person name="Kim J."/>
        </authorList>
    </citation>
    <scope>NUCLEOTIDE SEQUENCE [LARGE SCALE GENOMIC DNA]</scope>
    <source>
        <strain evidence="2 3">PR3</strain>
    </source>
</reference>
<evidence type="ECO:0000313" key="3">
    <source>
        <dbReference type="Proteomes" id="UP000609346"/>
    </source>
</evidence>